<proteinExistence type="predicted"/>
<accession>A0A9P1FK90</accession>
<dbReference type="EMBL" id="CAMXCT020000319">
    <property type="protein sequence ID" value="CAL1130452.1"/>
    <property type="molecule type" value="Genomic_DNA"/>
</dbReference>
<evidence type="ECO:0000313" key="3">
    <source>
        <dbReference type="EMBL" id="CAL1130452.1"/>
    </source>
</evidence>
<dbReference type="EMBL" id="CAMXCT030000319">
    <property type="protein sequence ID" value="CAL4764389.1"/>
    <property type="molecule type" value="Genomic_DNA"/>
</dbReference>
<organism evidence="2">
    <name type="scientific">Cladocopium goreaui</name>
    <dbReference type="NCBI Taxonomy" id="2562237"/>
    <lineage>
        <taxon>Eukaryota</taxon>
        <taxon>Sar</taxon>
        <taxon>Alveolata</taxon>
        <taxon>Dinophyceae</taxon>
        <taxon>Suessiales</taxon>
        <taxon>Symbiodiniaceae</taxon>
        <taxon>Cladocopium</taxon>
    </lineage>
</organism>
<dbReference type="EMBL" id="CAMXCT010000319">
    <property type="protein sequence ID" value="CAI3977077.1"/>
    <property type="molecule type" value="Genomic_DNA"/>
</dbReference>
<reference evidence="2" key="1">
    <citation type="submission" date="2022-10" db="EMBL/GenBank/DDBJ databases">
        <authorList>
            <person name="Chen Y."/>
            <person name="Dougan E. K."/>
            <person name="Chan C."/>
            <person name="Rhodes N."/>
            <person name="Thang M."/>
        </authorList>
    </citation>
    <scope>NUCLEOTIDE SEQUENCE</scope>
</reference>
<comment type="caution">
    <text evidence="2">The sequence shown here is derived from an EMBL/GenBank/DDBJ whole genome shotgun (WGS) entry which is preliminary data.</text>
</comment>
<dbReference type="Proteomes" id="UP001152797">
    <property type="component" value="Unassembled WGS sequence"/>
</dbReference>
<keyword evidence="5" id="KW-1185">Reference proteome</keyword>
<dbReference type="OrthoDB" id="443755at2759"/>
<evidence type="ECO:0000313" key="2">
    <source>
        <dbReference type="EMBL" id="CAI3977077.1"/>
    </source>
</evidence>
<dbReference type="AlphaFoldDB" id="A0A9P1FK90"/>
<sequence>MKASQRAESAQHCGAQTMPRARASPWGWNAAAEKGCAGVKRDIGAIRSFLKEWLQESGSKGKIDRVTLLDGEQEWQAYGHCEAEPDCPQRWRWTCQNQSCAWEVQGDHGDEEASDARQQNAARVSCMVPMQALGCAAKAQLLSEKIPAAQVPTLKELELARRRHQSKKKGGRPDFQLDCAASWESFVQAKLRRNQDEVAAYEFKYIRLVADAPFIPLQMLANAASHTPCEGSTMMCSDNMLAMAKQLVDHNGLRGSGQVQLCMDCTYKISCSGWGLLLLAAPNKHLSETGHPASEAVLLGAFWVPKEDKKSIAAALITYFKYLDEKKVRLLRLVTSFLVDGHEGAKAAIQQARLRLKSISFTVRQYAPEKNTEAIINTTYSVFPTVVVKLDQRHVLEAARRLPNKICNHSRYAEYLSGEIFFSSYLSTAVLFHLYWSEVLQRMIEAGRWRLVAYVKDYVLRWVNGSWTAPWRCGVDVPCRVIGYGASTCHQALERCNGVLKSNLPVGYENRGLGTVSDLLECKKGFVCEADETISKSWQFEQAWSKPNQLFMCGNSTQGERLPWEDDAQRKTPPAVKFLDSMPDNYEMTEQEYDWFGWPVGADYTFCCDHATSTVDKETHTAFSAVLAATDTAACLAALQKAELADSDGRVHLTRLRATFSHLCSVKALQHKQQGMTCLCTCQLFSKCGTCPHTVLVQWLRKEPDVTLAGMEAMTTKKGPTTFAEADELVRNKKAGRPPSMPAKAAWQTMKEILYRVKQRAESRKRKQDEKRNAVWNLFLHGLDHFDDSEDEDLKGQKRTILLAKLGRKLTEGSFSEQISAAIDCGNFTRKEAREANLHTVCFGLHTRGLAQPLAAIILSLLKKWDHR</sequence>
<evidence type="ECO:0000313" key="5">
    <source>
        <dbReference type="Proteomes" id="UP001152797"/>
    </source>
</evidence>
<evidence type="ECO:0000313" key="4">
    <source>
        <dbReference type="EMBL" id="CAL4764389.1"/>
    </source>
</evidence>
<evidence type="ECO:0000256" key="1">
    <source>
        <dbReference type="SAM" id="MobiDB-lite"/>
    </source>
</evidence>
<feature type="region of interest" description="Disordered" evidence="1">
    <location>
        <begin position="1"/>
        <end position="22"/>
    </location>
</feature>
<protein>
    <submittedName>
        <fullName evidence="4">SWIM-type domain-containing protein</fullName>
    </submittedName>
</protein>
<gene>
    <name evidence="2" type="ORF">C1SCF055_LOCUS5250</name>
</gene>
<name>A0A9P1FK90_9DINO</name>
<reference evidence="3" key="2">
    <citation type="submission" date="2024-04" db="EMBL/GenBank/DDBJ databases">
        <authorList>
            <person name="Chen Y."/>
            <person name="Shah S."/>
            <person name="Dougan E. K."/>
            <person name="Thang M."/>
            <person name="Chan C."/>
        </authorList>
    </citation>
    <scope>NUCLEOTIDE SEQUENCE [LARGE SCALE GENOMIC DNA]</scope>
</reference>